<dbReference type="GO" id="GO:0003844">
    <property type="term" value="F:1,4-alpha-glucan branching enzyme activity"/>
    <property type="evidence" value="ECO:0007669"/>
    <property type="project" value="UniProtKB-EC"/>
</dbReference>
<dbReference type="InterPro" id="IPR013780">
    <property type="entry name" value="Glyco_hydro_b"/>
</dbReference>
<evidence type="ECO:0000256" key="3">
    <source>
        <dbReference type="ARBA" id="ARBA00012541"/>
    </source>
</evidence>
<comment type="pathway">
    <text evidence="6">Glycan biosynthesis.</text>
</comment>
<reference evidence="9" key="1">
    <citation type="submission" date="2016-01" db="EMBL/GenBank/DDBJ databases">
        <title>Reference transcriptome for the parasite Schistocephalus solidus: insights into the molecular evolution of parasitism.</title>
        <authorList>
            <person name="Hebert F.O."/>
            <person name="Grambauer S."/>
            <person name="Barber I."/>
            <person name="Landry C.R."/>
            <person name="Aubin-Horth N."/>
        </authorList>
    </citation>
    <scope>NUCLEOTIDE SEQUENCE</scope>
</reference>
<dbReference type="GO" id="GO:0004553">
    <property type="term" value="F:hydrolase activity, hydrolyzing O-glycosyl compounds"/>
    <property type="evidence" value="ECO:0007669"/>
    <property type="project" value="InterPro"/>
</dbReference>
<feature type="domain" description="Glycosyl hydrolase family 13 catalytic" evidence="8">
    <location>
        <begin position="236"/>
        <end position="590"/>
    </location>
</feature>
<dbReference type="SUPFAM" id="SSF51011">
    <property type="entry name" value="Glycosyl hydrolase domain"/>
    <property type="match status" value="1"/>
</dbReference>
<dbReference type="EC" id="2.4.1.18" evidence="3"/>
<dbReference type="Pfam" id="PF00128">
    <property type="entry name" value="Alpha-amylase"/>
    <property type="match status" value="1"/>
</dbReference>
<keyword evidence="5" id="KW-0808">Transferase</keyword>
<gene>
    <name evidence="9" type="primary">GLGB</name>
    <name evidence="9" type="ORF">TR102206</name>
</gene>
<dbReference type="EMBL" id="GEEE01004333">
    <property type="protein sequence ID" value="JAP58892.1"/>
    <property type="molecule type" value="Transcribed_RNA"/>
</dbReference>
<evidence type="ECO:0000256" key="2">
    <source>
        <dbReference type="ARBA" id="ARBA00009000"/>
    </source>
</evidence>
<evidence type="ECO:0000313" key="9">
    <source>
        <dbReference type="EMBL" id="JAP58892.1"/>
    </source>
</evidence>
<evidence type="ECO:0000259" key="8">
    <source>
        <dbReference type="SMART" id="SM00642"/>
    </source>
</evidence>
<comment type="similarity">
    <text evidence="2">Belongs to the glycosyl hydrolase 13 family. GlgB subfamily.</text>
</comment>
<feature type="active site" description="Proton donor" evidence="7">
    <location>
        <position position="434"/>
    </location>
</feature>
<dbReference type="InterPro" id="IPR037439">
    <property type="entry name" value="Branching_enzy"/>
</dbReference>
<dbReference type="PIRSF" id="PIRSF000463">
    <property type="entry name" value="GlgB"/>
    <property type="match status" value="1"/>
</dbReference>
<comment type="catalytic activity">
    <reaction evidence="1">
        <text>Transfers a segment of a (1-&gt;4)-alpha-D-glucan chain to a primary hydroxy group in a similar glucan chain.</text>
        <dbReference type="EC" id="2.4.1.18"/>
    </reaction>
</comment>
<dbReference type="InterPro" id="IPR006047">
    <property type="entry name" value="GH13_cat_dom"/>
</dbReference>
<dbReference type="PANTHER" id="PTHR43651:SF3">
    <property type="entry name" value="1,4-ALPHA-GLUCAN-BRANCHING ENZYME"/>
    <property type="match status" value="1"/>
</dbReference>
<dbReference type="Gene3D" id="3.20.20.80">
    <property type="entry name" value="Glycosidases"/>
    <property type="match status" value="1"/>
</dbReference>
<dbReference type="InterPro" id="IPR013783">
    <property type="entry name" value="Ig-like_fold"/>
</dbReference>
<dbReference type="InterPro" id="IPR006048">
    <property type="entry name" value="A-amylase/branching_C"/>
</dbReference>
<dbReference type="InterPro" id="IPR004193">
    <property type="entry name" value="Glyco_hydro_13_N"/>
</dbReference>
<dbReference type="CDD" id="cd11321">
    <property type="entry name" value="AmyAc_bac_euk_BE"/>
    <property type="match status" value="1"/>
</dbReference>
<dbReference type="GO" id="GO:0005737">
    <property type="term" value="C:cytoplasm"/>
    <property type="evidence" value="ECO:0007669"/>
    <property type="project" value="TreeGrafter"/>
</dbReference>
<feature type="active site" description="Nucleophile" evidence="7">
    <location>
        <position position="379"/>
    </location>
</feature>
<organism evidence="9">
    <name type="scientific">Schistocephalus solidus</name>
    <name type="common">Tapeworm</name>
    <dbReference type="NCBI Taxonomy" id="70667"/>
    <lineage>
        <taxon>Eukaryota</taxon>
        <taxon>Metazoa</taxon>
        <taxon>Spiralia</taxon>
        <taxon>Lophotrochozoa</taxon>
        <taxon>Platyhelminthes</taxon>
        <taxon>Cestoda</taxon>
        <taxon>Eucestoda</taxon>
        <taxon>Diphyllobothriidea</taxon>
        <taxon>Diphyllobothriidae</taxon>
        <taxon>Schistocephalus</taxon>
    </lineage>
</organism>
<dbReference type="SMART" id="SM00642">
    <property type="entry name" value="Aamy"/>
    <property type="match status" value="1"/>
</dbReference>
<accession>A0A0X3QDE8</accession>
<sequence length="727" mass="84778">IEHFTQGRNLLASNRSLFSCRFVLFVCLPSPLFPNMFYSPEEINAVKVPNLGNLLHLDSWLEPYIYEIKRRYKCFLDYQKWIDSVGGIEHFTQGYNEFGIHVQPDGSIYCKEWAPGAKELYLRGDFNGWKEKEFPFTRLEYGKWELKIPPTENGKPRIEHLSKIKLLVVGPDSRQFDRLSPWASYVKNFQDNIIYDHVFYNPPTRYQMKYPHPPRPKALRIYECHVGIATEELKVGTYLEFKDNVLPRIVDLGYNSIQLMAVMEHVYYASFGYQVTNFFAASSRYGTPDELRELVDEAHRLGLTVLLDIIHSHASKNTADGLNQFDGTNACYFHDHGRGVHELWDSRLFNYTELEVLRFLLSNLRWWIEEYGFDGFRFDGVMSMLYHHHGLNTDFSGSYGDYFGLAVDTESLTYLMLANDFLHKKYPFVVTIAEEVSGMPSLCRPVNEGGGGFDYRLAMSIPDLWVSLLKKCSDEDWDMGKIVHCLTNRRYGEANIAYAESHDQALVGDKTISFWLMDKEMYTHMSLCSPPSLIIDRGLALHKMIRFITFTLGGESYLNFIGNEFGHPEWLDFPRYGNNSSYHYARRQWHLVDDKLLKYQYLNNWDRAMMHLEAKYEWLCSPQAYVSRKHNDDKVIAYERAGLLFIFNFHPHKSYTDYRIGVDRPGTYCILLNSDRKEFGGFDRIDETVDMPANDEPWDNRRGSIFVYLPSRVCLALTLKQNDPPSS</sequence>
<keyword evidence="4" id="KW-0328">Glycosyltransferase</keyword>
<dbReference type="GO" id="GO:0005978">
    <property type="term" value="P:glycogen biosynthetic process"/>
    <property type="evidence" value="ECO:0007669"/>
    <property type="project" value="InterPro"/>
</dbReference>
<dbReference type="InterPro" id="IPR014756">
    <property type="entry name" value="Ig_E-set"/>
</dbReference>
<dbReference type="Pfam" id="PF02922">
    <property type="entry name" value="CBM_48"/>
    <property type="match status" value="1"/>
</dbReference>
<proteinExistence type="inferred from homology"/>
<evidence type="ECO:0000256" key="1">
    <source>
        <dbReference type="ARBA" id="ARBA00000826"/>
    </source>
</evidence>
<dbReference type="Gene3D" id="2.60.40.10">
    <property type="entry name" value="Immunoglobulins"/>
    <property type="match status" value="1"/>
</dbReference>
<dbReference type="InterPro" id="IPR017853">
    <property type="entry name" value="GH"/>
</dbReference>
<dbReference type="Pfam" id="PF02806">
    <property type="entry name" value="Alpha-amylase_C"/>
    <property type="match status" value="1"/>
</dbReference>
<dbReference type="FunFam" id="3.20.20.80:FF:000001">
    <property type="entry name" value="1,4-alpha-glucan branching enzyme"/>
    <property type="match status" value="1"/>
</dbReference>
<dbReference type="Gene3D" id="2.60.40.1180">
    <property type="entry name" value="Golgi alpha-mannosidase II"/>
    <property type="match status" value="1"/>
</dbReference>
<evidence type="ECO:0000256" key="4">
    <source>
        <dbReference type="ARBA" id="ARBA00022676"/>
    </source>
</evidence>
<evidence type="ECO:0000256" key="7">
    <source>
        <dbReference type="PIRSR" id="PIRSR000463-1"/>
    </source>
</evidence>
<evidence type="ECO:0000256" key="6">
    <source>
        <dbReference type="ARBA" id="ARBA00060592"/>
    </source>
</evidence>
<feature type="non-terminal residue" evidence="9">
    <location>
        <position position="1"/>
    </location>
</feature>
<dbReference type="AlphaFoldDB" id="A0A0X3QDE8"/>
<name>A0A0X3QDE8_SCHSO</name>
<dbReference type="CDD" id="cd02854">
    <property type="entry name" value="E_set_GBE_euk_N"/>
    <property type="match status" value="1"/>
</dbReference>
<dbReference type="SUPFAM" id="SSF81296">
    <property type="entry name" value="E set domains"/>
    <property type="match status" value="1"/>
</dbReference>
<dbReference type="FunFam" id="2.60.40.1180:FF:000003">
    <property type="entry name" value="1,4-alpha-glucan-branching enzyme, chloroplastic/amyloplastic"/>
    <property type="match status" value="1"/>
</dbReference>
<dbReference type="GO" id="GO:0043169">
    <property type="term" value="F:cation binding"/>
    <property type="evidence" value="ECO:0007669"/>
    <property type="project" value="InterPro"/>
</dbReference>
<dbReference type="PANTHER" id="PTHR43651">
    <property type="entry name" value="1,4-ALPHA-GLUCAN-BRANCHING ENZYME"/>
    <property type="match status" value="1"/>
</dbReference>
<dbReference type="SUPFAM" id="SSF51445">
    <property type="entry name" value="(Trans)glycosidases"/>
    <property type="match status" value="1"/>
</dbReference>
<evidence type="ECO:0000256" key="5">
    <source>
        <dbReference type="ARBA" id="ARBA00022679"/>
    </source>
</evidence>
<protein>
    <recommendedName>
        <fullName evidence="3">1,4-alpha-glucan branching enzyme</fullName>
        <ecNumber evidence="3">2.4.1.18</ecNumber>
    </recommendedName>
</protein>